<gene>
    <name evidence="2" type="ORF">PBY51_015555</name>
</gene>
<reference evidence="2 3" key="1">
    <citation type="journal article" date="2023" name="Genes (Basel)">
        <title>Chromosome-Level Genome Assembly and Circadian Gene Repertoire of the Patagonia Blennie Eleginops maclovinus-The Closest Ancestral Proxy of Antarctic Cryonotothenioids.</title>
        <authorList>
            <person name="Cheng C.C."/>
            <person name="Rivera-Colon A.G."/>
            <person name="Minhas B.F."/>
            <person name="Wilson L."/>
            <person name="Rayamajhi N."/>
            <person name="Vargas-Chacoff L."/>
            <person name="Catchen J.M."/>
        </authorList>
    </citation>
    <scope>NUCLEOTIDE SEQUENCE [LARGE SCALE GENOMIC DNA]</scope>
    <source>
        <strain evidence="2">JMC-PN-2008</strain>
    </source>
</reference>
<proteinExistence type="predicted"/>
<evidence type="ECO:0000313" key="3">
    <source>
        <dbReference type="Proteomes" id="UP001346869"/>
    </source>
</evidence>
<reference evidence="2 3" key="2">
    <citation type="journal article" date="2023" name="Mol. Biol. Evol.">
        <title>Genomics of Secondarily Temperate Adaptation in the Only Non-Antarctic Icefish.</title>
        <authorList>
            <person name="Rivera-Colon A.G."/>
            <person name="Rayamajhi N."/>
            <person name="Minhas B.F."/>
            <person name="Madrigal G."/>
            <person name="Bilyk K.T."/>
            <person name="Yoon V."/>
            <person name="Hune M."/>
            <person name="Gregory S."/>
            <person name="Cheng C.H.C."/>
            <person name="Catchen J.M."/>
        </authorList>
    </citation>
    <scope>NUCLEOTIDE SEQUENCE [LARGE SCALE GENOMIC DNA]</scope>
    <source>
        <strain evidence="2">JMC-PN-2008</strain>
    </source>
</reference>
<organism evidence="2 3">
    <name type="scientific">Eleginops maclovinus</name>
    <name type="common">Patagonian blennie</name>
    <name type="synonym">Eleginus maclovinus</name>
    <dbReference type="NCBI Taxonomy" id="56733"/>
    <lineage>
        <taxon>Eukaryota</taxon>
        <taxon>Metazoa</taxon>
        <taxon>Chordata</taxon>
        <taxon>Craniata</taxon>
        <taxon>Vertebrata</taxon>
        <taxon>Euteleostomi</taxon>
        <taxon>Actinopterygii</taxon>
        <taxon>Neopterygii</taxon>
        <taxon>Teleostei</taxon>
        <taxon>Neoteleostei</taxon>
        <taxon>Acanthomorphata</taxon>
        <taxon>Eupercaria</taxon>
        <taxon>Perciformes</taxon>
        <taxon>Notothenioidei</taxon>
        <taxon>Eleginopidae</taxon>
        <taxon>Eleginops</taxon>
    </lineage>
</organism>
<feature type="region of interest" description="Disordered" evidence="1">
    <location>
        <begin position="129"/>
        <end position="148"/>
    </location>
</feature>
<evidence type="ECO:0000256" key="1">
    <source>
        <dbReference type="SAM" id="MobiDB-lite"/>
    </source>
</evidence>
<accession>A0AAN7XJ27</accession>
<sequence>MFYQRYSSPRIWALSDPADPQQESPLLFKPQFPLQVKGPESGVQFPLADLRNVCAECKSFGRRLIVLSQGAGLGAPWPLAVPPAGCRPAGGPGFLDVHLDLIKALIRTGARFPRPSGAPPCRAHLQTEFRSHRSGPPSKAGPWGPRGANSRAERKLLFPLLLLLTPPVQSGLPAAGCGAAGPGDAHRLRNSVNKSDGNFSEASDMRPLGGSAEWRGRRGRSAASPLHLYMLHIYRSGGGSLCWVFESNLQTSLKSPGNLFEESWKPV</sequence>
<dbReference type="Proteomes" id="UP001346869">
    <property type="component" value="Unassembled WGS sequence"/>
</dbReference>
<keyword evidence="3" id="KW-1185">Reference proteome</keyword>
<evidence type="ECO:0000313" key="2">
    <source>
        <dbReference type="EMBL" id="KAK5864303.1"/>
    </source>
</evidence>
<dbReference type="AlphaFoldDB" id="A0AAN7XJ27"/>
<comment type="caution">
    <text evidence="2">The sequence shown here is derived from an EMBL/GenBank/DDBJ whole genome shotgun (WGS) entry which is preliminary data.</text>
</comment>
<name>A0AAN7XJ27_ELEMC</name>
<protein>
    <submittedName>
        <fullName evidence="2">Uncharacterized protein</fullName>
    </submittedName>
</protein>
<dbReference type="EMBL" id="JAUZQC010000010">
    <property type="protein sequence ID" value="KAK5864303.1"/>
    <property type="molecule type" value="Genomic_DNA"/>
</dbReference>